<name>A0A434AZ95_9BACT</name>
<evidence type="ECO:0000313" key="4">
    <source>
        <dbReference type="Proteomes" id="UP000282985"/>
    </source>
</evidence>
<dbReference type="Proteomes" id="UP000282985">
    <property type="component" value="Unassembled WGS sequence"/>
</dbReference>
<dbReference type="GO" id="GO:0016020">
    <property type="term" value="C:membrane"/>
    <property type="evidence" value="ECO:0007669"/>
    <property type="project" value="InterPro"/>
</dbReference>
<feature type="transmembrane region" description="Helical" evidence="1">
    <location>
        <begin position="121"/>
        <end position="144"/>
    </location>
</feature>
<proteinExistence type="predicted"/>
<dbReference type="EMBL" id="RJJX01000001">
    <property type="protein sequence ID" value="RUT79933.1"/>
    <property type="molecule type" value="Genomic_DNA"/>
</dbReference>
<organism evidence="3 4">
    <name type="scientific">Ancylomarina longa</name>
    <dbReference type="NCBI Taxonomy" id="2487017"/>
    <lineage>
        <taxon>Bacteria</taxon>
        <taxon>Pseudomonadati</taxon>
        <taxon>Bacteroidota</taxon>
        <taxon>Bacteroidia</taxon>
        <taxon>Marinilabiliales</taxon>
        <taxon>Marinifilaceae</taxon>
        <taxon>Ancylomarina</taxon>
    </lineage>
</organism>
<evidence type="ECO:0000259" key="2">
    <source>
        <dbReference type="Pfam" id="PF06580"/>
    </source>
</evidence>
<dbReference type="PANTHER" id="PTHR34220:SF7">
    <property type="entry name" value="SENSOR HISTIDINE KINASE YPDA"/>
    <property type="match status" value="1"/>
</dbReference>
<keyword evidence="1" id="KW-0812">Transmembrane</keyword>
<dbReference type="InterPro" id="IPR010559">
    <property type="entry name" value="Sig_transdc_His_kin_internal"/>
</dbReference>
<dbReference type="Gene3D" id="3.30.565.10">
    <property type="entry name" value="Histidine kinase-like ATPase, C-terminal domain"/>
    <property type="match status" value="1"/>
</dbReference>
<keyword evidence="3" id="KW-0418">Kinase</keyword>
<evidence type="ECO:0000256" key="1">
    <source>
        <dbReference type="SAM" id="Phobius"/>
    </source>
</evidence>
<gene>
    <name evidence="3" type="ORF">DLK05_00845</name>
</gene>
<dbReference type="GO" id="GO:0000155">
    <property type="term" value="F:phosphorelay sensor kinase activity"/>
    <property type="evidence" value="ECO:0007669"/>
    <property type="project" value="InterPro"/>
</dbReference>
<dbReference type="PANTHER" id="PTHR34220">
    <property type="entry name" value="SENSOR HISTIDINE KINASE YPDA"/>
    <property type="match status" value="1"/>
</dbReference>
<comment type="caution">
    <text evidence="3">The sequence shown here is derived from an EMBL/GenBank/DDBJ whole genome shotgun (WGS) entry which is preliminary data.</text>
</comment>
<dbReference type="InterPro" id="IPR036890">
    <property type="entry name" value="HATPase_C_sf"/>
</dbReference>
<keyword evidence="3" id="KW-0808">Transferase</keyword>
<reference evidence="3 4" key="1">
    <citation type="submission" date="2018-11" db="EMBL/GenBank/DDBJ databases">
        <title>Parancylomarina longa gen. nov., sp. nov., isolated from sediments of southern Okinawa.</title>
        <authorList>
            <person name="Fu T."/>
        </authorList>
    </citation>
    <scope>NUCLEOTIDE SEQUENCE [LARGE SCALE GENOMIC DNA]</scope>
    <source>
        <strain evidence="3 4">T3-2 S1-C</strain>
    </source>
</reference>
<keyword evidence="1" id="KW-0472">Membrane</keyword>
<dbReference type="AlphaFoldDB" id="A0A434AZ95"/>
<accession>A0A434AZ95</accession>
<dbReference type="Pfam" id="PF06580">
    <property type="entry name" value="His_kinase"/>
    <property type="match status" value="1"/>
</dbReference>
<keyword evidence="1" id="KW-1133">Transmembrane helix</keyword>
<feature type="transmembrane region" description="Helical" evidence="1">
    <location>
        <begin position="156"/>
        <end position="176"/>
    </location>
</feature>
<dbReference type="InterPro" id="IPR050640">
    <property type="entry name" value="Bact_2-comp_sensor_kinase"/>
</dbReference>
<keyword evidence="4" id="KW-1185">Reference proteome</keyword>
<protein>
    <submittedName>
        <fullName evidence="3">Histidine kinase</fullName>
    </submittedName>
</protein>
<feature type="transmembrane region" description="Helical" evidence="1">
    <location>
        <begin position="96"/>
        <end position="114"/>
    </location>
</feature>
<feature type="transmembrane region" description="Helical" evidence="1">
    <location>
        <begin position="58"/>
        <end position="76"/>
    </location>
</feature>
<feature type="domain" description="Signal transduction histidine kinase internal region" evidence="2">
    <location>
        <begin position="204"/>
        <end position="282"/>
    </location>
</feature>
<sequence length="393" mass="46821">MAKAGQELLLVEFIGSFAGIRKKNIILTDISIRFNFSYMKEDFLQNTNMFDYFSRNRIFIHLAYWILWVCFFGFMWGTYDHDFTKTFLIEIIELPVKILLVYVNIYWFMPYLLFQRKYIRYIVYVCLALVIGGLLQRTVTFYFIEPIYWPERLPLGFFKITFILTSIIGITTPMIIPSMGKLFQYWYRGQQDKQSLEHENLQVELKLLKSQINPHFLFNTLNSLYALSLKQSDKTSEVVMKLSELMHYMLYECKQPKVYVSQELQFIRNYIALEKVRFGERFHVNIKVKGDVNHTQIAPLILLPFVENCFKHGVNSNFQTSQIDFKLEISDHQIFFELKNSLQEVGDSKPKSVEEGFGLRNLRRRLELIYPEKHDLRIEHHSNFFQVKLSISL</sequence>
<evidence type="ECO:0000313" key="3">
    <source>
        <dbReference type="EMBL" id="RUT79933.1"/>
    </source>
</evidence>